<evidence type="ECO:0000256" key="1">
    <source>
        <dbReference type="ARBA" id="ARBA00004479"/>
    </source>
</evidence>
<evidence type="ECO:0000256" key="5">
    <source>
        <dbReference type="ARBA" id="ARBA00022741"/>
    </source>
</evidence>
<dbReference type="GO" id="GO:0005886">
    <property type="term" value="C:plasma membrane"/>
    <property type="evidence" value="ECO:0007669"/>
    <property type="project" value="TreeGrafter"/>
</dbReference>
<dbReference type="PANTHER" id="PTHR23255:SF72">
    <property type="entry name" value="RECEPTOR PROTEIN SERINE_THREONINE KINASE"/>
    <property type="match status" value="1"/>
</dbReference>
<evidence type="ECO:0000256" key="9">
    <source>
        <dbReference type="ARBA" id="ARBA00023136"/>
    </source>
</evidence>
<evidence type="ECO:0000256" key="7">
    <source>
        <dbReference type="ARBA" id="ARBA00022840"/>
    </source>
</evidence>
<reference evidence="12" key="1">
    <citation type="submission" date="2010-06" db="EMBL/GenBank/DDBJ databases">
        <authorList>
            <person name="Jiang H."/>
            <person name="Abraham K."/>
            <person name="Ali S."/>
            <person name="Alsbrooks S.L."/>
            <person name="Anim B.N."/>
            <person name="Anosike U.S."/>
            <person name="Attaway T."/>
            <person name="Bandaranaike D.P."/>
            <person name="Battles P.K."/>
            <person name="Bell S.N."/>
            <person name="Bell A.V."/>
            <person name="Beltran B."/>
            <person name="Bickham C."/>
            <person name="Bustamante Y."/>
            <person name="Caleb T."/>
            <person name="Canada A."/>
            <person name="Cardenas V."/>
            <person name="Carter K."/>
            <person name="Chacko J."/>
            <person name="Chandrabose M.N."/>
            <person name="Chavez D."/>
            <person name="Chavez A."/>
            <person name="Chen L."/>
            <person name="Chu H.-S."/>
            <person name="Claassen K.J."/>
            <person name="Cockrell R."/>
            <person name="Collins M."/>
            <person name="Cooper J.A."/>
            <person name="Cree A."/>
            <person name="Curry S.M."/>
            <person name="Da Y."/>
            <person name="Dao M.D."/>
            <person name="Das B."/>
            <person name="Davila M.-L."/>
            <person name="Davy-Carroll L."/>
            <person name="Denson S."/>
            <person name="Dinh H."/>
            <person name="Ebong V.E."/>
            <person name="Edwards J.R."/>
            <person name="Egan A."/>
            <person name="El-Daye J."/>
            <person name="Escobedo L."/>
            <person name="Fernandez S."/>
            <person name="Fernando P.R."/>
            <person name="Flagg N."/>
            <person name="Forbes L.D."/>
            <person name="Fowler R.G."/>
            <person name="Fu Q."/>
            <person name="Gabisi R.A."/>
            <person name="Ganer J."/>
            <person name="Garbino Pronczuk A."/>
            <person name="Garcia R.M."/>
            <person name="Garner T."/>
            <person name="Garrett T.E."/>
            <person name="Gonzalez D.A."/>
            <person name="Hamid H."/>
            <person name="Hawkins E.S."/>
            <person name="Hirani K."/>
            <person name="Hogues M.E."/>
            <person name="Hollins B."/>
            <person name="Hsiao C.-H."/>
            <person name="Jabil R."/>
            <person name="James M.L."/>
            <person name="Jhangiani S.N."/>
            <person name="Johnson B."/>
            <person name="Johnson Q."/>
            <person name="Joshi V."/>
            <person name="Kalu J.B."/>
            <person name="Kam C."/>
            <person name="Kashfia A."/>
            <person name="Keebler J."/>
            <person name="Kisamo H."/>
            <person name="Kovar C.L."/>
            <person name="Lago L.A."/>
            <person name="Lai C.-Y."/>
            <person name="Laidlaw J."/>
            <person name="Lara F."/>
            <person name="Le T.-K."/>
            <person name="Lee S.L."/>
            <person name="Legall F.H."/>
            <person name="Lemon S.J."/>
            <person name="Lewis L.R."/>
            <person name="Li B."/>
            <person name="Liu Y."/>
            <person name="Liu Y.-S."/>
            <person name="Lopez J."/>
            <person name="Lozado R.J."/>
            <person name="Lu J."/>
            <person name="Madu R.C."/>
            <person name="Maheshwari M."/>
            <person name="Maheshwari R."/>
            <person name="Malloy K."/>
            <person name="Martinez E."/>
            <person name="Mathew T."/>
            <person name="Mercado I.C."/>
            <person name="Mercado C."/>
            <person name="Meyer B."/>
            <person name="Montgomery K."/>
            <person name="Morgan M.B."/>
            <person name="Munidasa M."/>
            <person name="Nazareth L.V."/>
            <person name="Nelson J."/>
            <person name="Ng B.M."/>
            <person name="Nguyen N.B."/>
            <person name="Nguyen P.Q."/>
            <person name="Nguyen T."/>
            <person name="Obregon M."/>
            <person name="Okwuonu G.O."/>
            <person name="Onwere C.G."/>
            <person name="Orozco G."/>
            <person name="Parra A."/>
            <person name="Patel S."/>
            <person name="Patil S."/>
            <person name="Perez A."/>
            <person name="Perez Y."/>
            <person name="Pham C."/>
            <person name="Primus E.L."/>
            <person name="Pu L.-L."/>
            <person name="Puazo M."/>
            <person name="Qin X."/>
            <person name="Quiroz J.B."/>
            <person name="Reese J."/>
            <person name="Richards S."/>
            <person name="Rives C.M."/>
            <person name="Robberts R."/>
            <person name="Ruiz S.J."/>
            <person name="Ruiz M.J."/>
            <person name="Santibanez J."/>
            <person name="Schneider B.W."/>
            <person name="Sisson I."/>
            <person name="Smith M."/>
            <person name="Sodergren E."/>
            <person name="Song X.-Z."/>
            <person name="Song B.B."/>
            <person name="Summersgill H."/>
            <person name="Thelus R."/>
            <person name="Thornton R.D."/>
            <person name="Trejos Z.Y."/>
            <person name="Usmani K."/>
            <person name="Vattathil S."/>
            <person name="Villasana D."/>
            <person name="Walker D.L."/>
            <person name="Wang S."/>
            <person name="Wang K."/>
            <person name="White C.S."/>
            <person name="Williams A.C."/>
            <person name="Williamson J."/>
            <person name="Wilson K."/>
            <person name="Woghiren I.O."/>
            <person name="Woodworth J.R."/>
            <person name="Worley K.C."/>
            <person name="Wright R.A."/>
            <person name="Wu W."/>
            <person name="Young L."/>
            <person name="Zhang L."/>
            <person name="Zhang J."/>
            <person name="Zhu Y."/>
            <person name="Muzny D.M."/>
            <person name="Weinstock G."/>
            <person name="Gibbs R.A."/>
        </authorList>
    </citation>
    <scope>NUCLEOTIDE SEQUENCE [LARGE SCALE GENOMIC DNA]</scope>
    <source>
        <strain evidence="12">LSR1</strain>
    </source>
</reference>
<dbReference type="PANTHER" id="PTHR23255">
    <property type="entry name" value="TRANSFORMING GROWTH FACTOR-BETA RECEPTOR TYPE I AND II"/>
    <property type="match status" value="1"/>
</dbReference>
<sequence>MTLVIASAAPCYLFVIISCVSRIVFTNNNNSWDRPSINARSELNEGLYRNNSNLWNRSSIDLPIELDEYSLGNRLPLELVDEISRGRYGVVWKALHKFENSWLIEQEIYQLPHMKHDNILSFIGAEERQYINMEQALSY</sequence>
<proteinExistence type="predicted"/>
<name>A0A8R2B5B2_ACYPI</name>
<evidence type="ECO:0000313" key="11">
    <source>
        <dbReference type="EnsemblMetazoa" id="XP_008182292.1"/>
    </source>
</evidence>
<keyword evidence="3" id="KW-0808">Transferase</keyword>
<keyword evidence="9" id="KW-0472">Membrane</keyword>
<evidence type="ECO:0000256" key="10">
    <source>
        <dbReference type="ARBA" id="ARBA00023170"/>
    </source>
</evidence>
<keyword evidence="6" id="KW-0418">Kinase</keyword>
<dbReference type="GO" id="GO:0071363">
    <property type="term" value="P:cellular response to growth factor stimulus"/>
    <property type="evidence" value="ECO:0007669"/>
    <property type="project" value="TreeGrafter"/>
</dbReference>
<keyword evidence="8" id="KW-1133">Transmembrane helix</keyword>
<protein>
    <recommendedName>
        <fullName evidence="13">Receptor protein serine/threonine kinase</fullName>
    </recommendedName>
</protein>
<evidence type="ECO:0008006" key="13">
    <source>
        <dbReference type="Google" id="ProtNLM"/>
    </source>
</evidence>
<accession>A0A8R2B5B2</accession>
<dbReference type="GO" id="GO:0043235">
    <property type="term" value="C:receptor complex"/>
    <property type="evidence" value="ECO:0007669"/>
    <property type="project" value="TreeGrafter"/>
</dbReference>
<dbReference type="Gene3D" id="3.30.200.20">
    <property type="entry name" value="Phosphorylase Kinase, domain 1"/>
    <property type="match status" value="1"/>
</dbReference>
<dbReference type="RefSeq" id="XP_008182292.1">
    <property type="nucleotide sequence ID" value="XM_008184070.1"/>
</dbReference>
<evidence type="ECO:0000256" key="8">
    <source>
        <dbReference type="ARBA" id="ARBA00022989"/>
    </source>
</evidence>
<keyword evidence="7" id="KW-0067">ATP-binding</keyword>
<keyword evidence="4" id="KW-0812">Transmembrane</keyword>
<evidence type="ECO:0000256" key="3">
    <source>
        <dbReference type="ARBA" id="ARBA00022679"/>
    </source>
</evidence>
<keyword evidence="10" id="KW-0675">Receptor</keyword>
<evidence type="ECO:0000313" key="12">
    <source>
        <dbReference type="Proteomes" id="UP000007819"/>
    </source>
</evidence>
<dbReference type="EnsemblMetazoa" id="XM_008184070.1">
    <property type="protein sequence ID" value="XP_008182292.1"/>
    <property type="gene ID" value="LOC103309203"/>
</dbReference>
<dbReference type="InterPro" id="IPR011009">
    <property type="entry name" value="Kinase-like_dom_sf"/>
</dbReference>
<dbReference type="AlphaFoldDB" id="A0A8R2B5B2"/>
<dbReference type="InterPro" id="IPR000333">
    <property type="entry name" value="TGFB_receptor"/>
</dbReference>
<dbReference type="GO" id="GO:0005524">
    <property type="term" value="F:ATP binding"/>
    <property type="evidence" value="ECO:0007669"/>
    <property type="project" value="UniProtKB-KW"/>
</dbReference>
<keyword evidence="12" id="KW-1185">Reference proteome</keyword>
<evidence type="ECO:0000256" key="2">
    <source>
        <dbReference type="ARBA" id="ARBA00022527"/>
    </source>
</evidence>
<dbReference type="GeneID" id="103309203"/>
<dbReference type="GO" id="GO:0004675">
    <property type="term" value="F:transmembrane receptor protein serine/threonine kinase activity"/>
    <property type="evidence" value="ECO:0007669"/>
    <property type="project" value="InterPro"/>
</dbReference>
<keyword evidence="5" id="KW-0547">Nucleotide-binding</keyword>
<organism evidence="11 12">
    <name type="scientific">Acyrthosiphon pisum</name>
    <name type="common">Pea aphid</name>
    <dbReference type="NCBI Taxonomy" id="7029"/>
    <lineage>
        <taxon>Eukaryota</taxon>
        <taxon>Metazoa</taxon>
        <taxon>Ecdysozoa</taxon>
        <taxon>Arthropoda</taxon>
        <taxon>Hexapoda</taxon>
        <taxon>Insecta</taxon>
        <taxon>Pterygota</taxon>
        <taxon>Neoptera</taxon>
        <taxon>Paraneoptera</taxon>
        <taxon>Hemiptera</taxon>
        <taxon>Sternorrhyncha</taxon>
        <taxon>Aphidomorpha</taxon>
        <taxon>Aphidoidea</taxon>
        <taxon>Aphididae</taxon>
        <taxon>Macrosiphini</taxon>
        <taxon>Acyrthosiphon</taxon>
    </lineage>
</organism>
<reference evidence="11" key="2">
    <citation type="submission" date="2022-06" db="UniProtKB">
        <authorList>
            <consortium name="EnsemblMetazoa"/>
        </authorList>
    </citation>
    <scope>IDENTIFICATION</scope>
</reference>
<evidence type="ECO:0000256" key="4">
    <source>
        <dbReference type="ARBA" id="ARBA00022692"/>
    </source>
</evidence>
<dbReference type="Proteomes" id="UP000007819">
    <property type="component" value="Chromosome X"/>
</dbReference>
<dbReference type="KEGG" id="api:103309203"/>
<dbReference type="SUPFAM" id="SSF56112">
    <property type="entry name" value="Protein kinase-like (PK-like)"/>
    <property type="match status" value="1"/>
</dbReference>
<keyword evidence="2" id="KW-0723">Serine/threonine-protein kinase</keyword>
<evidence type="ECO:0000256" key="6">
    <source>
        <dbReference type="ARBA" id="ARBA00022777"/>
    </source>
</evidence>
<comment type="subcellular location">
    <subcellularLocation>
        <location evidence="1">Membrane</location>
        <topology evidence="1">Single-pass type I membrane protein</topology>
    </subcellularLocation>
</comment>
<dbReference type="OrthoDB" id="547665at2759"/>